<keyword evidence="2" id="KW-1185">Reference proteome</keyword>
<dbReference type="EMBL" id="JBHEZX010000003">
    <property type="protein sequence ID" value="MFC1409201.1"/>
    <property type="molecule type" value="Genomic_DNA"/>
</dbReference>
<proteinExistence type="predicted"/>
<sequence>MQSTITTVALPQAAGPIAHFVTLGGALVALVQGFDPDAHLYSVRANPKHAPAGGWPVYTWHCLGCWAARSGDTPSTDLAAIRVAANDHAGTCRAVPQPDQHR</sequence>
<name>A0ABV6V661_9ACTN</name>
<accession>A0ABV6V661</accession>
<organism evidence="1 2">
    <name type="scientific">Streptacidiphilus alkalitolerans</name>
    <dbReference type="NCBI Taxonomy" id="3342712"/>
    <lineage>
        <taxon>Bacteria</taxon>
        <taxon>Bacillati</taxon>
        <taxon>Actinomycetota</taxon>
        <taxon>Actinomycetes</taxon>
        <taxon>Kitasatosporales</taxon>
        <taxon>Streptomycetaceae</taxon>
        <taxon>Streptacidiphilus</taxon>
    </lineage>
</organism>
<evidence type="ECO:0000313" key="1">
    <source>
        <dbReference type="EMBL" id="MFC1409201.1"/>
    </source>
</evidence>
<dbReference type="RefSeq" id="WP_380504474.1">
    <property type="nucleotide sequence ID" value="NZ_JBHEZX010000003.1"/>
</dbReference>
<comment type="caution">
    <text evidence="1">The sequence shown here is derived from an EMBL/GenBank/DDBJ whole genome shotgun (WGS) entry which is preliminary data.</text>
</comment>
<protein>
    <submittedName>
        <fullName evidence="1">Uncharacterized protein</fullName>
    </submittedName>
</protein>
<reference evidence="1 2" key="1">
    <citation type="submission" date="2024-09" db="EMBL/GenBank/DDBJ databases">
        <authorList>
            <person name="Lee S.D."/>
        </authorList>
    </citation>
    <scope>NUCLEOTIDE SEQUENCE [LARGE SCALE GENOMIC DNA]</scope>
    <source>
        <strain evidence="1 2">N1-1</strain>
    </source>
</reference>
<gene>
    <name evidence="1" type="ORF">ACEZDG_07890</name>
</gene>
<dbReference type="Proteomes" id="UP001592582">
    <property type="component" value="Unassembled WGS sequence"/>
</dbReference>
<evidence type="ECO:0000313" key="2">
    <source>
        <dbReference type="Proteomes" id="UP001592582"/>
    </source>
</evidence>